<gene>
    <name evidence="1" type="ORF">PMAYCL1PPCAC_11425</name>
</gene>
<dbReference type="Proteomes" id="UP001328107">
    <property type="component" value="Unassembled WGS sequence"/>
</dbReference>
<evidence type="ECO:0000313" key="2">
    <source>
        <dbReference type="Proteomes" id="UP001328107"/>
    </source>
</evidence>
<dbReference type="AlphaFoldDB" id="A0AAN4ZP63"/>
<proteinExistence type="predicted"/>
<keyword evidence="2" id="KW-1185">Reference proteome</keyword>
<protein>
    <submittedName>
        <fullName evidence="1">Uncharacterized protein</fullName>
    </submittedName>
</protein>
<accession>A0AAN4ZP63</accession>
<organism evidence="1 2">
    <name type="scientific">Pristionchus mayeri</name>
    <dbReference type="NCBI Taxonomy" id="1317129"/>
    <lineage>
        <taxon>Eukaryota</taxon>
        <taxon>Metazoa</taxon>
        <taxon>Ecdysozoa</taxon>
        <taxon>Nematoda</taxon>
        <taxon>Chromadorea</taxon>
        <taxon>Rhabditida</taxon>
        <taxon>Rhabditina</taxon>
        <taxon>Diplogasteromorpha</taxon>
        <taxon>Diplogasteroidea</taxon>
        <taxon>Neodiplogasteridae</taxon>
        <taxon>Pristionchus</taxon>
    </lineage>
</organism>
<name>A0AAN4ZP63_9BILA</name>
<comment type="caution">
    <text evidence="1">The sequence shown here is derived from an EMBL/GenBank/DDBJ whole genome shotgun (WGS) entry which is preliminary data.</text>
</comment>
<dbReference type="EMBL" id="BTRK01000003">
    <property type="protein sequence ID" value="GMR41230.1"/>
    <property type="molecule type" value="Genomic_DNA"/>
</dbReference>
<sequence length="250" mass="29521">MWKLCIQCLLTQNETTIDDFKYKFSEPAGIISIGQISVNVVKFEHVRAFFELLKPHVRSVEYGALQFYDIPETILTCLEFFDTKDIPELCMRRWDEEGEGIYPMFMDFIKNVKPKKVICQLRLLTKDLFPFLQQLADRVEKIVICLGERGNDIPNPYVVPLIRDMLNRMCEWLEFIDHANDIASVNDRDVERLLQYFHHPGNKFTFEGVLDHDLMYTQIGNYEVSVARTDMGMHEPQRIQHLDIEEEDRH</sequence>
<evidence type="ECO:0000313" key="1">
    <source>
        <dbReference type="EMBL" id="GMR41230.1"/>
    </source>
</evidence>
<reference evidence="2" key="1">
    <citation type="submission" date="2022-10" db="EMBL/GenBank/DDBJ databases">
        <title>Genome assembly of Pristionchus species.</title>
        <authorList>
            <person name="Yoshida K."/>
            <person name="Sommer R.J."/>
        </authorList>
    </citation>
    <scope>NUCLEOTIDE SEQUENCE [LARGE SCALE GENOMIC DNA]</scope>
    <source>
        <strain evidence="2">RS5460</strain>
    </source>
</reference>